<reference evidence="2 3" key="1">
    <citation type="submission" date="2018-02" db="EMBL/GenBank/DDBJ databases">
        <title>Discovery of a pederin family compound in a non-symbiotic bloom-forming cyanobacterium.</title>
        <authorList>
            <person name="Kust A."/>
            <person name="Mares J."/>
            <person name="Jokela J."/>
            <person name="Urajova P."/>
            <person name="Hajek J."/>
            <person name="Saurav K."/>
            <person name="Voracova K."/>
            <person name="Fewer D.P."/>
            <person name="Haapaniemi E."/>
            <person name="Permi P."/>
            <person name="Rehakova K."/>
            <person name="Sivonen K."/>
            <person name="Hrouzek P."/>
        </authorList>
    </citation>
    <scope>NUCLEOTIDE SEQUENCE [LARGE SCALE GENOMIC DNA]</scope>
    <source>
        <strain evidence="2 3">CHARLIE-1</strain>
    </source>
</reference>
<gene>
    <name evidence="2" type="ORF">CUN59_14725</name>
</gene>
<name>A0A2S6CS89_9CYAN</name>
<dbReference type="EMBL" id="PGEM01000107">
    <property type="protein sequence ID" value="PPJ62613.1"/>
    <property type="molecule type" value="Genomic_DNA"/>
</dbReference>
<comment type="caution">
    <text evidence="2">The sequence shown here is derived from an EMBL/GenBank/DDBJ whole genome shotgun (WGS) entry which is preliminary data.</text>
</comment>
<dbReference type="AlphaFoldDB" id="A0A2S6CS89"/>
<dbReference type="Pfam" id="PF10047">
    <property type="entry name" value="DUF2281"/>
    <property type="match status" value="1"/>
</dbReference>
<evidence type="ECO:0000313" key="3">
    <source>
        <dbReference type="Proteomes" id="UP000239589"/>
    </source>
</evidence>
<protein>
    <recommendedName>
        <fullName evidence="1">DUF2281 domain-containing protein</fullName>
    </recommendedName>
</protein>
<evidence type="ECO:0000259" key="1">
    <source>
        <dbReference type="Pfam" id="PF10047"/>
    </source>
</evidence>
<dbReference type="Proteomes" id="UP000239589">
    <property type="component" value="Unassembled WGS sequence"/>
</dbReference>
<dbReference type="RefSeq" id="WP_104388549.1">
    <property type="nucleotide sequence ID" value="NZ_PGEM01000107.1"/>
</dbReference>
<organism evidence="2 3">
    <name type="scientific">Cuspidothrix issatschenkoi CHARLIE-1</name>
    <dbReference type="NCBI Taxonomy" id="2052836"/>
    <lineage>
        <taxon>Bacteria</taxon>
        <taxon>Bacillati</taxon>
        <taxon>Cyanobacteriota</taxon>
        <taxon>Cyanophyceae</taxon>
        <taxon>Nostocales</taxon>
        <taxon>Aphanizomenonaceae</taxon>
        <taxon>Cuspidothrix</taxon>
    </lineage>
</organism>
<feature type="domain" description="DUF2281" evidence="1">
    <location>
        <begin position="8"/>
        <end position="52"/>
    </location>
</feature>
<accession>A0A2S6CS89</accession>
<keyword evidence="3" id="KW-1185">Reference proteome</keyword>
<dbReference type="OrthoDB" id="5574236at2"/>
<proteinExistence type="predicted"/>
<dbReference type="InterPro" id="IPR018739">
    <property type="entry name" value="DUF2281"/>
</dbReference>
<evidence type="ECO:0000313" key="2">
    <source>
        <dbReference type="EMBL" id="PPJ62613.1"/>
    </source>
</evidence>
<sequence>MTIEQAVLENFRELPADKQQEVLDFIQSLKHKLPTKKRRTPPDAIAGKGKTLGDIVSPIINEEEWEYLK</sequence>